<dbReference type="EMBL" id="CP019791">
    <property type="protein sequence ID" value="AQT70132.1"/>
    <property type="molecule type" value="Genomic_DNA"/>
</dbReference>
<proteinExistence type="predicted"/>
<dbReference type="GO" id="GO:0004801">
    <property type="term" value="F:transaldolase activity"/>
    <property type="evidence" value="ECO:0007669"/>
    <property type="project" value="UniProtKB-EC"/>
</dbReference>
<dbReference type="InterPro" id="IPR013785">
    <property type="entry name" value="Aldolase_TIM"/>
</dbReference>
<dbReference type="Proteomes" id="UP000189674">
    <property type="component" value="Chromosome"/>
</dbReference>
<protein>
    <submittedName>
        <fullName evidence="2">Transaldolase B</fullName>
        <ecNumber evidence="2">2.2.1.2</ecNumber>
    </submittedName>
</protein>
<evidence type="ECO:0000313" key="2">
    <source>
        <dbReference type="EMBL" id="AQT70132.1"/>
    </source>
</evidence>
<reference evidence="3" key="1">
    <citation type="submission" date="2017-02" db="EMBL/GenBank/DDBJ databases">
        <title>Comparative genomics and description of representatives of a novel lineage of planctomycetes thriving in anoxic sediments.</title>
        <authorList>
            <person name="Spring S."/>
            <person name="Bunk B."/>
            <person name="Sproer C."/>
        </authorList>
    </citation>
    <scope>NUCLEOTIDE SEQUENCE [LARGE SCALE GENOMIC DNA]</scope>
    <source>
        <strain evidence="3">ST-NAGAB-D1</strain>
    </source>
</reference>
<dbReference type="GO" id="GO:0005975">
    <property type="term" value="P:carbohydrate metabolic process"/>
    <property type="evidence" value="ECO:0007669"/>
    <property type="project" value="InterPro"/>
</dbReference>
<dbReference type="Pfam" id="PF00923">
    <property type="entry name" value="TAL_FSA"/>
    <property type="match status" value="1"/>
</dbReference>
<dbReference type="Gene3D" id="3.20.20.70">
    <property type="entry name" value="Aldolase class I"/>
    <property type="match status" value="1"/>
</dbReference>
<dbReference type="AlphaFoldDB" id="A0A1U9NQC0"/>
<keyword evidence="2" id="KW-0808">Transferase</keyword>
<name>A0A1U9NQC0_9BACT</name>
<dbReference type="KEGG" id="alus:STSP2_03336"/>
<gene>
    <name evidence="2" type="primary">talB</name>
    <name evidence="2" type="ORF">STSP2_03336</name>
</gene>
<accession>A0A1U9NQC0</accession>
<dbReference type="STRING" id="1936003.STSP2_03336"/>
<evidence type="ECO:0000313" key="3">
    <source>
        <dbReference type="Proteomes" id="UP000189674"/>
    </source>
</evidence>
<dbReference type="PROSITE" id="PS00958">
    <property type="entry name" value="TRANSALDOLASE_2"/>
    <property type="match status" value="1"/>
</dbReference>
<sequence>MSITKHKTDFIKTIQAFVLRDFSPNFDRLSSQFRPDPKWNRLREIGTALWLDTGNIEATLENWTREFSALTVNNTLLNREIQSGVYDDLIPEAFKLLKQEGCEGEQEFKLELAFILNAIHGLKLIEKFDAFVSLEEHTDLAYDLEGSLGYARRYYAICPERVYVKIPFTPAGVLASRRLSKENVPINLTLGFSARQNYVTARLANPAYLNVFLGRLNSFTEKNGLGTGEYVGEKATLASQAAVARLRQHGKTVSQQIAASVRSGQQIVDLAGVDVITMPPKAAKQFAEMEIGIDEIQDRRAHEYAPGIKADADQEKLGFDTLWRVDEKIVACMDDLDNENVDSFTPEDLVGFFSEHGCGDVFVEWDESQKQTSYEEGKIPKLGNWQEALTSGSIGLDSLMNLAGLSSFKADQDEMDEHVFKIIDEHK</sequence>
<evidence type="ECO:0000256" key="1">
    <source>
        <dbReference type="ARBA" id="ARBA00023270"/>
    </source>
</evidence>
<dbReference type="RefSeq" id="WP_169853287.1">
    <property type="nucleotide sequence ID" value="NZ_CP019791.1"/>
</dbReference>
<keyword evidence="3" id="KW-1185">Reference proteome</keyword>
<keyword evidence="1" id="KW-0704">Schiff base</keyword>
<dbReference type="InterPro" id="IPR001585">
    <property type="entry name" value="TAL/FSA"/>
</dbReference>
<organism evidence="2 3">
    <name type="scientific">Anaerohalosphaera lusitana</name>
    <dbReference type="NCBI Taxonomy" id="1936003"/>
    <lineage>
        <taxon>Bacteria</taxon>
        <taxon>Pseudomonadati</taxon>
        <taxon>Planctomycetota</taxon>
        <taxon>Phycisphaerae</taxon>
        <taxon>Sedimentisphaerales</taxon>
        <taxon>Anaerohalosphaeraceae</taxon>
        <taxon>Anaerohalosphaera</taxon>
    </lineage>
</organism>
<dbReference type="SUPFAM" id="SSF51569">
    <property type="entry name" value="Aldolase"/>
    <property type="match status" value="1"/>
</dbReference>
<dbReference type="PANTHER" id="PTHR10683">
    <property type="entry name" value="TRANSALDOLASE"/>
    <property type="match status" value="1"/>
</dbReference>
<dbReference type="EC" id="2.2.1.2" evidence="2"/>
<dbReference type="InterPro" id="IPR018225">
    <property type="entry name" value="Transaldolase_AS"/>
</dbReference>